<feature type="domain" description="Clr5" evidence="2">
    <location>
        <begin position="21"/>
        <end position="72"/>
    </location>
</feature>
<dbReference type="OrthoDB" id="539213at2759"/>
<dbReference type="AlphaFoldDB" id="A0A6A6SLR8"/>
<keyword evidence="4" id="KW-1185">Reference proteome</keyword>
<dbReference type="PANTHER" id="PTHR38788:SF3">
    <property type="entry name" value="CLR5 DOMAIN-CONTAINING PROTEIN"/>
    <property type="match status" value="1"/>
</dbReference>
<evidence type="ECO:0000256" key="1">
    <source>
        <dbReference type="SAM" id="MobiDB-lite"/>
    </source>
</evidence>
<evidence type="ECO:0000313" key="3">
    <source>
        <dbReference type="EMBL" id="KAF2648402.1"/>
    </source>
</evidence>
<evidence type="ECO:0000313" key="4">
    <source>
        <dbReference type="Proteomes" id="UP000799324"/>
    </source>
</evidence>
<reference evidence="3" key="1">
    <citation type="journal article" date="2020" name="Stud. Mycol.">
        <title>101 Dothideomycetes genomes: a test case for predicting lifestyles and emergence of pathogens.</title>
        <authorList>
            <person name="Haridas S."/>
            <person name="Albert R."/>
            <person name="Binder M."/>
            <person name="Bloem J."/>
            <person name="Labutti K."/>
            <person name="Salamov A."/>
            <person name="Andreopoulos B."/>
            <person name="Baker S."/>
            <person name="Barry K."/>
            <person name="Bills G."/>
            <person name="Bluhm B."/>
            <person name="Cannon C."/>
            <person name="Castanera R."/>
            <person name="Culley D."/>
            <person name="Daum C."/>
            <person name="Ezra D."/>
            <person name="Gonzalez J."/>
            <person name="Henrissat B."/>
            <person name="Kuo A."/>
            <person name="Liang C."/>
            <person name="Lipzen A."/>
            <person name="Lutzoni F."/>
            <person name="Magnuson J."/>
            <person name="Mondo S."/>
            <person name="Nolan M."/>
            <person name="Ohm R."/>
            <person name="Pangilinan J."/>
            <person name="Park H.-J."/>
            <person name="Ramirez L."/>
            <person name="Alfaro M."/>
            <person name="Sun H."/>
            <person name="Tritt A."/>
            <person name="Yoshinaga Y."/>
            <person name="Zwiers L.-H."/>
            <person name="Turgeon B."/>
            <person name="Goodwin S."/>
            <person name="Spatafora J."/>
            <person name="Crous P."/>
            <person name="Grigoriev I."/>
        </authorList>
    </citation>
    <scope>NUCLEOTIDE SEQUENCE</scope>
    <source>
        <strain evidence="3">CBS 122681</strain>
    </source>
</reference>
<feature type="compositionally biased region" description="Polar residues" evidence="1">
    <location>
        <begin position="289"/>
        <end position="304"/>
    </location>
</feature>
<feature type="region of interest" description="Disordered" evidence="1">
    <location>
        <begin position="276"/>
        <end position="304"/>
    </location>
</feature>
<dbReference type="PANTHER" id="PTHR38788">
    <property type="entry name" value="CLR5 DOMAIN-CONTAINING PROTEIN"/>
    <property type="match status" value="1"/>
</dbReference>
<name>A0A6A6SLR8_9PLEO</name>
<protein>
    <recommendedName>
        <fullName evidence="2">Clr5 domain-containing protein</fullName>
    </recommendedName>
</protein>
<gene>
    <name evidence="3" type="ORF">K491DRAFT_763107</name>
</gene>
<evidence type="ECO:0000259" key="2">
    <source>
        <dbReference type="Pfam" id="PF14420"/>
    </source>
</evidence>
<dbReference type="Proteomes" id="UP000799324">
    <property type="component" value="Unassembled WGS sequence"/>
</dbReference>
<organism evidence="3 4">
    <name type="scientific">Lophiostoma macrostomum CBS 122681</name>
    <dbReference type="NCBI Taxonomy" id="1314788"/>
    <lineage>
        <taxon>Eukaryota</taxon>
        <taxon>Fungi</taxon>
        <taxon>Dikarya</taxon>
        <taxon>Ascomycota</taxon>
        <taxon>Pezizomycotina</taxon>
        <taxon>Dothideomycetes</taxon>
        <taxon>Pleosporomycetidae</taxon>
        <taxon>Pleosporales</taxon>
        <taxon>Lophiostomataceae</taxon>
        <taxon>Lophiostoma</taxon>
    </lineage>
</organism>
<accession>A0A6A6SLR8</accession>
<sequence length="851" mass="97010">MEPNVPADIGAKAAGSLSFNQKWEMHKPLLERLYLQENLKLPKIKGILRDEHNFDVEVHQYKYRFDKWNWKKSINSKTKARIVSKSRQRLEAGRNTIVMYKGRAIDSRKLIRSEKLATKNETLATLFRREGDGVNGAFPLNGVAGNTMAFVNWNLPYRALLRLFPQLKDHKSPAAMSASTPSDVSIASPAAEALSPGLSQSISIRKTRENAALFIAGDFEGLLRSFSERDRKVFSTWMHEFWYFSFMTAKHWGSRLGQFTADDLWQEFSNAVSPNLLAPTPPGAVHSPQPGSLQSESHGTTPPSSLCRWSIHVEEEYQWVDQQESTDLRGVFSDIRPQDDLAEPLQQKLQQGLESNSFSTVPISQLPVDLSLVGRAARKSPDQMWEESFGFAIMSGNYELVETMMQAERDSLRRRLQNIRPAHLAAAYLNGGKSCCLIIRKLCLNAQHYEREASDRDDNGRTVLDILMLRILRSHSTTQLDIISDGLRRVQIPVGEEVDVCGRWDPETPSYRELIGGGMGKVPKSWKHRFCHTSIQAICHSIGYVSQLRFQTLQTSGLFASRCFHCGLLLEVSPLTALVFTTWHLLKESMDSEDLFGMVYCLFQLLLSLGEYVVFLRSPVCTRWFDDDMDRENCNHEELSPWEVAMRLNVKARQVGSPEACKGWEAFLLILGQVEEQHRWVSEACPPVGYEKQHEEILRAYENDSDDDIDENTVDVTDIAQYSLHREVFFDGDMAFPVGCEEHGGFRAFGRNLCLGHIWAACQVELLTYRRQKEGDPWTSQHLTIDTILECLRTGDPEVLPYVGKRMLETYCACGCYQGWFDVGTPREYACCSYFSNLDDWHRTSFIPYIR</sequence>
<proteinExistence type="predicted"/>
<dbReference type="EMBL" id="MU004541">
    <property type="protein sequence ID" value="KAF2648402.1"/>
    <property type="molecule type" value="Genomic_DNA"/>
</dbReference>
<dbReference type="InterPro" id="IPR025676">
    <property type="entry name" value="Clr5_dom"/>
</dbReference>
<dbReference type="Pfam" id="PF14420">
    <property type="entry name" value="Clr5"/>
    <property type="match status" value="1"/>
</dbReference>